<evidence type="ECO:0000256" key="4">
    <source>
        <dbReference type="SAM" id="Phobius"/>
    </source>
</evidence>
<dbReference type="InterPro" id="IPR006970">
    <property type="entry name" value="PT"/>
</dbReference>
<dbReference type="Pfam" id="PF04886">
    <property type="entry name" value="PT"/>
    <property type="match status" value="1"/>
</dbReference>
<sequence length="2806" mass="306753">MRSLLLAAAVSACAALGPVISPADLSGRSEFVLWDPVRRKCFAFRWKDEENIPEPVMENCQATDSEQVFLYLDVSDTPLIGNYLWDEHAVGTDGIYDGLEGMAPALIADGYAFHRDSEVLTTGNMVVSTGPVSAEAAFRYKQIRAASGPTTADEFKAAFPGEGYLTIVSTWAAATDAPTQFPTASPTDSPTPFPTESPTPEPTGNPAWMPTPYPTSPPVEEEEEEEAGSAVAGLVVIVALTGLGSVGIFRYIHPDAFDAMTPDEKFARIQENMDPPFMVDVDKLTDDEVNSLCLTVADCRLPPLLTIIRKQSDDSLFQPTLDESSNVFKDHYGNMCCEVNKEIPGFEYEMRNSNHKTSKAIYPATRYQYRSSAKFDSIKMYPSTATSAIEAKIFRVNFNISDVPYYIYVDNTCNELQDNYWSNGFYGNFGRVGSGLFHEVMFKGDSDLPSTHGPANQANGPVPHNTNSFTVQFMGNYEPGTTQLQWAAARNFWYIKGSTPRDKMAANHIKTAVEWVLLAPPKGNLPVSILYMMASKMFLDRMNRGNGKYTTDAFDLSLIESHQESFFKYTRAAVEWLIDDSETGKARFVEALLKDGIEECRSALMPAFYEQFASSSSSKRKPPEQGCLTANPTTAIMDCNLWHSRKCKNTIEVMYAARSIIWKNFHRSVVSCYNCPGKIGWWRSGAVGNNYETINDMRLFPQCLPFEDESGLKYDLGFDMDDATTIQVDFMQGFTCHHEGCRFTDAALVEGDELAQIADVRPGRACDNAALATSTADSFKECQALCFSHDYLSCTAFGFNQDSGACTLYEGCDRVLAAGATDSDTLVVGKPHITDPLDTWDSPTSYEDVNPGYPTTAPTPFPTDSPTLPPNAPPTMRPTSPTARPTGPTASPTLSPTRPGGTRYPTAAPTGMPSDGPTTRSPTSFPTAAQTEEEEEEEDLEGIPDLCPEVPFQQAASEYPAAAVTGALHVENPAAFDQLSAAEKFAIIQSEIEDPLLVELDSLTDAEVNSLCLTVEDCRVPPMMTVLRELSTGQPHQPYVDTRLVRYTNMTGEFCCDVNEEVDGYSYEMANSNGKTVGNMYPAIAQKYRSGATFRSITYYPSTATTAAEAKLFRVEVQVAGTNCYFFVDNTCNNLQGNHWANGFYGTESRIGSGFYNEVILRATDEALPESRGPVTQTEGPIPVGTKDMTIEFMGNFIPGTTTLQWAAATKFFYFKEGRTRRELAASHLNSAIDWMLLAPPRGNLPVALLHLMASKLYMDKMSGTGLYTSEAFDDSVLETYHGSFYELTRTAMAWLIDDSETGTARIVDAMNADGVDACRAALDPAFYEQFADTRLAQRVAAGDGCLRSNSGSERMDCHTWHSRKCQNMIDIMYEARAMVWQEYHSSMASCSSCPGKVGLWNSNAAQNQYQTINDMQKYPQCLPFMDETGLQYDLGFDMDNGAAFALDYMEGFTCLAEGCRFTDAAYVEEDQLSRIVDIRPGRACTDTSPLATLVASSAAACQASCFSHDYVTCTTYSFDEDSGDCKLYAGCGRAALEGAGSAETLYIGKPHLTDLAATWDDPAVYEDVDPQTGSPTSYPTNRPTMQPTSYPTMRPTEPTSRPTEHPTPQPTDAPTTPQPTDAPTPLPTWAPTERGETRSPTTAAPTDAPTDAPTKQPTAKPTKQPTNQQTGQPTAQPTAQPTEEENASTFLSEHSEMITIAGAGLGGLVALCALCGICICRCRSSRDDEETHRLTQALALLATLAWQAAGECHTAPLFDVLKISKSASNLTDFNIQAELCTERPFQNTSAYPEAAIMGAPHISDPAAFDLLSVDEKFAYIDQQISTPFLVDVDKLTDEEVNSMCLTVSDCRYPPMLTVIRKASDDSLYQPTVSTGAVQYSDLTGAFCCDTNEKLEQFDYTVRNSNHKTSANIFPAVQDRYRIGATFQSIKMYPSTAATAAEAKIFRINFTIGGVAYYIYVDNTCNELQDNYWANGFYGSDARAGSGLFHEVIFKGNDDSLPNTHGPANQANGPIPHKTNGFTVQFIGNFAEGTNTFEWAAAKNFWYIRSGLSRTVMAANHVKSAMEWVLLAPPKGNLPVTILYLMASYMNLAKMNNGNGNFKTSAIDLSEIEDHQQSFFKYTRAAVEWLIDDSETESGYPRYIDAMFKDGIDECRGAMMADFYTQFAHTQVSKRKPPEQGCLTADPASAIMDCNYWHSRKCQHTIAIMYEARAMIWQNFHRSLVSCYNCPGKIGWWRSGAVQNEYATINKMRLFPQCLPYMDEDGMKYDLGFDMDDGTDYQLDYMEGFTCHVDGCRFSDAAYVEGDELAQIVVIRPNRTCTDTTPLNTVNRNSAAECQATCFSENYLTCTTFSFDEDTGACKLFAGCGRVAREGAGAAETLYLGKPHLTDMDAKWGHLPVYEDVDPRTGAPVQAPTESPTLQPTEYPTMRPTTPTLPPTNPPTEPGATPFPTAAPTQQPTGRPTTKSPTAFPTEAAPTNSAEEATTDTLSALLADANVIIPVAGGVGVLLVASAALVACLLVVFIYAPASVIDLNRENYHPALEELLDNHTAARSDVLFVDALDAELADAVRGAGLRLGTHHSFSAEGPQGFLGGGLYGFAYKVPVTRSVVTGLATTQILGIREQIRLGARHLDVRVNSDGGVDHGVIFGTLGDFVEALLDELEQTAYVTEDDPVVLYLSPSTYTEETVTVDELQDAALAAGAPEESPLLQIEYLSSSTALLHAYEFSSDPDAINAVVNKTLLHTGETPRRIGAFASYSTSDVASLLAIRFAVLLLALTVTPGICACFFLYKSKGTKVEPAKPQK</sequence>
<feature type="domain" description="Apple" evidence="6">
    <location>
        <begin position="741"/>
        <end position="832"/>
    </location>
</feature>
<dbReference type="Proteomes" id="UP000241890">
    <property type="component" value="Unassembled WGS sequence"/>
</dbReference>
<accession>A0A2R5GR48</accession>
<evidence type="ECO:0000259" key="6">
    <source>
        <dbReference type="PROSITE" id="PS50948"/>
    </source>
</evidence>
<feature type="compositionally biased region" description="Pro residues" evidence="3">
    <location>
        <begin position="1606"/>
        <end position="1629"/>
    </location>
</feature>
<dbReference type="OrthoDB" id="1046782at2759"/>
<dbReference type="InterPro" id="IPR017946">
    <property type="entry name" value="PLC-like_Pdiesterase_TIM-brl"/>
</dbReference>
<feature type="compositionally biased region" description="Pro residues" evidence="3">
    <location>
        <begin position="2435"/>
        <end position="2445"/>
    </location>
</feature>
<feature type="transmembrane region" description="Helical" evidence="4">
    <location>
        <begin position="2499"/>
        <end position="2528"/>
    </location>
</feature>
<feature type="compositionally biased region" description="Polar residues" evidence="3">
    <location>
        <begin position="916"/>
        <end position="930"/>
    </location>
</feature>
<dbReference type="Pfam" id="PF00024">
    <property type="entry name" value="PAN_1"/>
    <property type="match status" value="2"/>
</dbReference>
<dbReference type="SUPFAM" id="SSF51695">
    <property type="entry name" value="PLC-like phosphodiesterases"/>
    <property type="match status" value="1"/>
</dbReference>
<feature type="compositionally biased region" description="Polar residues" evidence="3">
    <location>
        <begin position="877"/>
        <end position="896"/>
    </location>
</feature>
<reference evidence="7 8" key="1">
    <citation type="submission" date="2017-12" db="EMBL/GenBank/DDBJ databases">
        <title>Sequencing, de novo assembly and annotation of complete genome of a new Thraustochytrid species, strain FCC1311.</title>
        <authorList>
            <person name="Sedici K."/>
            <person name="Godart F."/>
            <person name="Aiese Cigliano R."/>
            <person name="Sanseverino W."/>
            <person name="Barakat M."/>
            <person name="Ortet P."/>
            <person name="Marechal E."/>
            <person name="Cagnac O."/>
            <person name="Amato A."/>
        </authorList>
    </citation>
    <scope>NUCLEOTIDE SEQUENCE [LARGE SCALE GENOMIC DNA]</scope>
</reference>
<feature type="region of interest" description="Disordered" evidence="3">
    <location>
        <begin position="178"/>
        <end position="227"/>
    </location>
</feature>
<keyword evidence="1 5" id="KW-0732">Signal</keyword>
<gene>
    <name evidence="7" type="ORF">FCC1311_090142</name>
</gene>
<keyword evidence="2" id="KW-0677">Repeat</keyword>
<dbReference type="PANTHER" id="PTHR33683">
    <property type="entry name" value="1, PUTATIVE-RELATED"/>
    <property type="match status" value="1"/>
</dbReference>
<evidence type="ECO:0000313" key="8">
    <source>
        <dbReference type="Proteomes" id="UP000241890"/>
    </source>
</evidence>
<feature type="domain" description="Apple" evidence="6">
    <location>
        <begin position="2296"/>
        <end position="2388"/>
    </location>
</feature>
<dbReference type="InParanoid" id="A0A2R5GR48"/>
<keyword evidence="4" id="KW-0472">Membrane</keyword>
<evidence type="ECO:0000256" key="3">
    <source>
        <dbReference type="SAM" id="MobiDB-lite"/>
    </source>
</evidence>
<keyword evidence="4" id="KW-0812">Transmembrane</keyword>
<feature type="region of interest" description="Disordered" evidence="3">
    <location>
        <begin position="833"/>
        <end position="939"/>
    </location>
</feature>
<keyword evidence="4" id="KW-1133">Transmembrane helix</keyword>
<dbReference type="InterPro" id="IPR003609">
    <property type="entry name" value="Pan_app"/>
</dbReference>
<evidence type="ECO:0000313" key="7">
    <source>
        <dbReference type="EMBL" id="GBG32789.1"/>
    </source>
</evidence>
<protein>
    <recommendedName>
        <fullName evidence="6">Apple domain-containing protein</fullName>
    </recommendedName>
</protein>
<dbReference type="Gene3D" id="3.50.4.10">
    <property type="entry name" value="Hepatocyte Growth Factor"/>
    <property type="match status" value="1"/>
</dbReference>
<feature type="signal peptide" evidence="5">
    <location>
        <begin position="1"/>
        <end position="15"/>
    </location>
</feature>
<dbReference type="EMBL" id="BEYU01000130">
    <property type="protein sequence ID" value="GBG32789.1"/>
    <property type="molecule type" value="Genomic_DNA"/>
</dbReference>
<feature type="region of interest" description="Disordered" evidence="3">
    <location>
        <begin position="1566"/>
        <end position="1690"/>
    </location>
</feature>
<evidence type="ECO:0000256" key="1">
    <source>
        <dbReference type="ARBA" id="ARBA00022729"/>
    </source>
</evidence>
<feature type="compositionally biased region" description="Low complexity" evidence="3">
    <location>
        <begin position="2446"/>
        <end position="2466"/>
    </location>
</feature>
<feature type="region of interest" description="Disordered" evidence="3">
    <location>
        <begin position="2405"/>
        <end position="2484"/>
    </location>
</feature>
<feature type="compositionally biased region" description="Polar residues" evidence="3">
    <location>
        <begin position="2416"/>
        <end position="2426"/>
    </location>
</feature>
<dbReference type="PANTHER" id="PTHR33683:SF46">
    <property type="entry name" value="SUSHI DOMAIN-CONTAINING PROTEIN"/>
    <property type="match status" value="1"/>
</dbReference>
<feature type="compositionally biased region" description="Pro residues" evidence="3">
    <location>
        <begin position="857"/>
        <end position="876"/>
    </location>
</feature>
<feature type="compositionally biased region" description="Low complexity" evidence="3">
    <location>
        <begin position="1641"/>
        <end position="1682"/>
    </location>
</feature>
<dbReference type="GO" id="GO:0006629">
    <property type="term" value="P:lipid metabolic process"/>
    <property type="evidence" value="ECO:0007669"/>
    <property type="project" value="InterPro"/>
</dbReference>
<name>A0A2R5GR48_9STRA</name>
<feature type="compositionally biased region" description="Polar residues" evidence="3">
    <location>
        <begin position="1572"/>
        <end position="1602"/>
    </location>
</feature>
<keyword evidence="8" id="KW-1185">Reference proteome</keyword>
<feature type="chain" id="PRO_5015308047" description="Apple domain-containing protein" evidence="5">
    <location>
        <begin position="16"/>
        <end position="2806"/>
    </location>
</feature>
<feature type="compositionally biased region" description="Polar residues" evidence="3">
    <location>
        <begin position="2467"/>
        <end position="2484"/>
    </location>
</feature>
<feature type="transmembrane region" description="Helical" evidence="4">
    <location>
        <begin position="2768"/>
        <end position="2792"/>
    </location>
</feature>
<dbReference type="GO" id="GO:0008081">
    <property type="term" value="F:phosphoric diester hydrolase activity"/>
    <property type="evidence" value="ECO:0007669"/>
    <property type="project" value="InterPro"/>
</dbReference>
<evidence type="ECO:0000256" key="5">
    <source>
        <dbReference type="SAM" id="SignalP"/>
    </source>
</evidence>
<organism evidence="7 8">
    <name type="scientific">Hondaea fermentalgiana</name>
    <dbReference type="NCBI Taxonomy" id="2315210"/>
    <lineage>
        <taxon>Eukaryota</taxon>
        <taxon>Sar</taxon>
        <taxon>Stramenopiles</taxon>
        <taxon>Bigyra</taxon>
        <taxon>Labyrinthulomycetes</taxon>
        <taxon>Thraustochytrida</taxon>
        <taxon>Thraustochytriidae</taxon>
        <taxon>Hondaea</taxon>
    </lineage>
</organism>
<comment type="caution">
    <text evidence="7">The sequence shown here is derived from an EMBL/GenBank/DDBJ whole genome shotgun (WGS) entry which is preliminary data.</text>
</comment>
<dbReference type="PROSITE" id="PS50948">
    <property type="entry name" value="PAN"/>
    <property type="match status" value="2"/>
</dbReference>
<evidence type="ECO:0000256" key="2">
    <source>
        <dbReference type="ARBA" id="ARBA00022737"/>
    </source>
</evidence>
<feature type="compositionally biased region" description="Pro residues" evidence="3">
    <location>
        <begin position="189"/>
        <end position="217"/>
    </location>
</feature>
<proteinExistence type="predicted"/>